<feature type="region of interest" description="Disordered" evidence="1">
    <location>
        <begin position="519"/>
        <end position="538"/>
    </location>
</feature>
<evidence type="ECO:0000313" key="3">
    <source>
        <dbReference type="EMBL" id="MBK7954247.1"/>
    </source>
</evidence>
<dbReference type="InterPro" id="IPR000601">
    <property type="entry name" value="PKD_dom"/>
</dbReference>
<gene>
    <name evidence="3" type="ORF">IPK02_09950</name>
</gene>
<accession>A0A935TD89</accession>
<dbReference type="Proteomes" id="UP000706151">
    <property type="component" value="Unassembled WGS sequence"/>
</dbReference>
<dbReference type="SUPFAM" id="SSF49299">
    <property type="entry name" value="PKD domain"/>
    <property type="match status" value="2"/>
</dbReference>
<dbReference type="SMART" id="SM00089">
    <property type="entry name" value="PKD"/>
    <property type="match status" value="6"/>
</dbReference>
<feature type="domain" description="PKD" evidence="2">
    <location>
        <begin position="6006"/>
        <end position="6060"/>
    </location>
</feature>
<feature type="domain" description="PKD" evidence="2">
    <location>
        <begin position="5438"/>
        <end position="5498"/>
    </location>
</feature>
<dbReference type="Gene3D" id="2.60.40.10">
    <property type="entry name" value="Immunoglobulins"/>
    <property type="match status" value="4"/>
</dbReference>
<proteinExistence type="predicted"/>
<dbReference type="InterPro" id="IPR035986">
    <property type="entry name" value="PKD_dom_sf"/>
</dbReference>
<organism evidence="3 4">
    <name type="scientific">Candidatus Accumulibacter affinis</name>
    <dbReference type="NCBI Taxonomy" id="2954384"/>
    <lineage>
        <taxon>Bacteria</taxon>
        <taxon>Pseudomonadati</taxon>
        <taxon>Pseudomonadota</taxon>
        <taxon>Betaproteobacteria</taxon>
        <taxon>Candidatus Accumulibacter</taxon>
    </lineage>
</organism>
<evidence type="ECO:0000256" key="1">
    <source>
        <dbReference type="SAM" id="MobiDB-lite"/>
    </source>
</evidence>
<reference evidence="3 4" key="1">
    <citation type="submission" date="2020-10" db="EMBL/GenBank/DDBJ databases">
        <title>Connecting structure to function with the recovery of over 1000 high-quality activated sludge metagenome-assembled genomes encoding full-length rRNA genes using long-read sequencing.</title>
        <authorList>
            <person name="Singleton C.M."/>
            <person name="Petriglieri F."/>
            <person name="Kristensen J.M."/>
            <person name="Kirkegaard R.H."/>
            <person name="Michaelsen T.Y."/>
            <person name="Andersen M.H."/>
            <person name="Karst S.M."/>
            <person name="Dueholm M.S."/>
            <person name="Nielsen P.H."/>
            <person name="Albertsen M."/>
        </authorList>
    </citation>
    <scope>NUCLEOTIDE SEQUENCE [LARGE SCALE GENOMIC DNA]</scope>
    <source>
        <strain evidence="3">Fred_18-Q3-R57-64_BAT3C.720</strain>
    </source>
</reference>
<dbReference type="EMBL" id="JADJOT010000008">
    <property type="protein sequence ID" value="MBK7954247.1"/>
    <property type="molecule type" value="Genomic_DNA"/>
</dbReference>
<feature type="domain" description="PKD" evidence="2">
    <location>
        <begin position="5725"/>
        <end position="5779"/>
    </location>
</feature>
<dbReference type="PROSITE" id="PS50093">
    <property type="entry name" value="PKD"/>
    <property type="match status" value="3"/>
</dbReference>
<protein>
    <recommendedName>
        <fullName evidence="2">PKD domain-containing protein</fullName>
    </recommendedName>
</protein>
<comment type="caution">
    <text evidence="3">The sequence shown here is derived from an EMBL/GenBank/DDBJ whole genome shotgun (WGS) entry which is preliminary data.</text>
</comment>
<sequence length="6472" mass="671880">MKVFGEQRINTYFSNSQSAPAVAALSGGGQVVTWVSNGQDGSGEGIYAQRLDANGVGVGPEFRVSSTTSNAQTDPAVVGLSDGGFIVAWSDNAADGSGWGVYGQRYNAAGVAQGAEFRINSYTSSDQYQPAVAAYDGGFVVTWTSYSDPADSEYGVFGSRFDNAGNRLATAGADEFKANTYAASHQWESDVATRADGSFVVVWRSEGQEGDGYSGVYAQRFDSSGARVGVETHVNSYTANYQYQPRVATLSDGGFVVVWTSRVQDGSNDGVYGQRYDSAGNTVGGEFLVNVATDYDQAQPDVTGLSTGGFVVTWYNYYVPAEGKYYEIYVREYDAGGVPIGSEQKVNTYNGPNQTQVEPVVADLGQGNYVVTWSSYTQDGSEYGVYQQIFGDPAKFTRQANPELGDFGGTVTFGENAVNAGFQVLDAAVSLTDSDSSHFNGGRVEVFYVVGGSSEDQLGVHHQGSAPGQIGVSGNSVTYGGATIGTLSGGGNGANLVINLNVNATVAAVEQLVQNLGYANSSSSPSASRQVSVRVSDGDGGSTLGDIVTVNVTRETDGTPRAYGEEQVNSYTYDYQHDPEVARLADGGYVVVWTSRSQDSSGDPDGIYGQRYSASGVAVGPEFRVPGLTGSSQEYAHVAGLSNGGFVVTWQDNAGYDGSGYGVYGQRYDATGLAQGSQFLLNTYTDGTQYNDAVVAYAGGFAAVWSSPNPGDGGYQDIYLQRWTNDGSKAGGELLVSTTPGNATVPQSGHQYVPDIAALSDGDLLIVWRDDQGNDDSSHGVYARRFDSALQTFGDSFLVNTDNTIGAQYEPKVAALSDGGYVIVWRDDNQDGNSTAVMGQRYAADSSKVGSAFQVNEYTVGGQYEPAVIGLSTGGFVVSFFNDNYGPDGTPNNVYLREYDAAGNPVDGDRLVNTYTTNNQQQPAMANLGQGNYVVVWRSDYQDGSNSGVYQQIFGDTAELPRQANPEVADFVGTVTFLENTVNAGLQVIDPAVSLNDSNSADFNGGRLDLYYLTGAAAEDQLGVVSQGGAPGQIGVAGNVVSYGGTAIGTISGGSNGANLRIDFTSSAASVEAVELLIQRLGYSNADSSPNATRSLALRVSDGDGGSSTPNVLTINVTPQQDGTPKAYGEEQVNTYVPNSQSDAAVAKLSGGGYVVVWNSSSGQDGSADGVYAQRYSGSGVAVGPEFRVNTTTSNSQGDPAVVGLSDGSFVVTWADSNGTDGSSSGVYAQRVSAGGVALGSQFLVNTYTNSDQAQPKIAAYAGGFVATWYSNGQDNWGHGVYSQRFDNAGVKSGGEIQVSSDSASHQYEPDVAARSDGSFVIVYRSDQTQDGSGVGVYAQRFDSAGAKLGSEFQVNTTTYSNQTQPRVAMLSDGDFVVVWYDDGGQDGSGGAVFGQRFNSDGTMDGSQFRVNEFAAGSQYQPAVIGLSTGGFVVSFYNDNWGSQGSYSDVYVREYDAAGNAVDGDRQINTAASNYYYSGQSQPALADLGNGNYVTVWTSDGLQDGSSNGIYQQLFGDTGELPRQANPDLADFVGTVTFDENVVNGGLQVIDAAVSLSDSDSANFNGGRLDLYYLTGAAAQDQLGVLDQGAGAGQIGVAGNTVSYGGTPIGTISGGANGANLRIDFTSNTATPDAVEALIQRLGYANTESSPNASRTLGLRVSDGDGGASTPNVLTINVTPQEDGTPKAYGEEQVNTFVPNSQSDAAVAKLSGGGYVVVWNSSSAQDGSADGVYAQRYSGSGVAVGPEFRVNTTTSNSQYDPAVVGLSDGSFVVAWTDNAADGSSEGVFAQRFDSAGVALGSQFAVNTYTNSNQAQPKIAAYAGGFVATWYSYGEDNYGHGVYSQRFDNAGVKSGGEIQVSSDFASYQYEPDVAARADGSFVIVYRSDQTQDGSGVGVYAQRFDSAGAKLGGEFLVNTTTANSQYQPRVAMLSDGDFVVVWYDDGGQDGSGGAVFGQRFNPDGTTDGSEFRVNQFTTGSQLQPAVIGLSTGGFVVSFYNDNLGSQGTYYDVYVREYDAAGNAVDGDRQINTAANNYYYSGQSQPALADLGNGNYVTVWTSDGLQDGSSNGIYQQLFGDTGELPRQANPVLNNLTETRVLGATEALSAQLIDASVQVQDSDSANFDGGSLWVFFASGQAAADTLAINNQGTSPLQIGVSGSNVTFGGTVIGTFAGGTGGAPLVVSFDADATPEAVRYLTQNITYQYNDAPAPESTRSVAFRLFDGDGGASLPASTSITIQTTAPAATLRLSDLDPGITLAEPAAQLGVLLDASVQLDAGAAGFNGGSLTVSYLAASSREEDQLSIRNEGSGTDQVGFDAGSGEVSYQGVLIGTLNVSDTGANGDSLVVNFNASATASAIERVIENLRYQTTSDGPLASRSIQLEVTDAASASTAQTLVINITPEADGAQALFGDEQVNTFIANDQYYPFVRGLQGANAGSYVVVWQSNLQDGDGWGIFAQRYNAQGVQVGSEFQVNTYTPAAQTEAKLASLADGGFVVVWRSEGQDGSSGGVYGQRYDASGAPAGSEFQVSTTVAASDQTHPQALGLADGSFVIAWADQYRDTSSYGSYAHRYAADGTPLGSDFLLNTYLPSEQYAPYLAALKDDPGTPGADETGFIAVWESNGQDGSYFGVYAQRFDVAGNKVDGEFKVNTNTSNGQVNPDVAVLTNSHIVVVWHDQSDASIRGQLFTAGGISIGGEFAVSTPDYNSDYGQWPHVTALANGGFAVSWDGYSSPSDGEYGVYAQQFDANGNKIDGPLQLNGSTANNQHYPNLTGLSGGNFVAVWEGNYHETDGNSSHGIFQRVFGTPGSIVRQASPELIDLETSVSFNENDVNAGAQLIDPGVRVVDVDSSDFAGGRLVVSVISGYGALQSFNAKAPQQDNFSIRDQGAGAGQVGFDSGTGVLRYGGTAIGSIVSNGQSGADLVVQFNASASAAAVEAVIENLTYHNPTSDPAATRKVSIVVSDGDGGQSAPRMIDINVTAQTDGAVRLLSEDQQVNTYTASNQELPMIAALQGGNAGQYVIVWQSYGQDSDSWGVFGQRYDVNGSAIGPEFQVNTTTPGAQYGQNMVGIGALSTGGFVVAWESGDGSGNGIYAQRYDANGQPLSGEFQVNRPAENYAEQIQPRVLGLDGGAFVIAYADGYYADGDSYGVRVQHYDASGVAAAGGPVTVNTAVANNQSFPQLARLNDGGYVVVWHSLGQDGDNWGVFAQRMNADGSARGGEIQVNSYTANNQSNPDVATLANGDFVVSWVSNNPGLGGWSIMVQRFTAAGVKVGGEVLVNDGNTAITNGDSYSQIAALESGGYVVTWSAYPAVDNHDVYAQQFGAADNKIDAPLRLNNYTSSTQYRPEIAALPGDRFVAAWQSYGQDGDVYGIYQGLFGAAGSLTRSAAPVITDLAPSVTIPENTANLAAGVLIDPAVSVSDADSSNFDGGRLTVSVISGYNSLGTDLSQNLPLQDHFSIRDQGNGAGQVGFNAGVVSYAGVSIGNMVTGFNGQNGVDLVIEFNASASAEAVEAVIENLTYRNSSSDPVASRTVSVLLTDGDGGSSVPRTVQINVTSEADGAIPLFDGDQVNTYATSTQSEAAMARLGDGGYVTMWQSSGQDGWGWGIFGQRFAADGTRVGNEFRVSDSTPYEQTEVSVAGLKDGGFVAVYRDQYGDASGDSVVGQRFDANGVRVGGEFVVNTSTNGNQYQPSITALADGGFAVAWYSDGVRDGEYYDVFFQRYNASGTAVGGETRANTAIAGQAGAAQYEPGIVQLSTGDLLVAWRSDGQDGSNSGVYAQRFSSAGAAIGTEFQLNTYTSDYQYDPQLTPTATGFVVAWTSRGQDGSADGIYARLYDNHGDPTSAEFRVNESSYHHQWEPAVTTLANGGFAIAWRGYNANTGDWDTYAQQFDAAGNRVDGETRVDGPTTGEQQPALVGLNNCNFVVSWFGYSDASDAGIFQRVVGNAADFPRQTAPVIVDLTSSVTFLENQINDTPQLIDPGIGLIDPDSANFAGGRLDVSYVTPYGNPDQFDIPGINAQDQLGIRNEGVGVDQIGVSGGNVTYNFGDGAGAVVIGSILSDGVNGKALTVVFNANATPEAAEALIENLTYQNLLSNPEPSRTISLSLSDGDGGVTAPKAITINITAQPDGAVPFGAEKVVNTTTPGTQEAPSIAYLSNDSYVVVWQDTTGQDGSGYGVFARIYDSLDNPLADQFQINSTTSSTQYQPRVIALEGGGFTVAWAGYNQISATGYDIVGRQFNNSGGATSDEFAINRNVPGEVEYEQSMPDLAALHNGGFVAVWHGYYEQASGRYYDIYGQRYSAAGARDGEQFRVNTSTGFENSYQDDPAVSTLADGRFVVVWRSDSQDGSSAGVYGQRFNADGTPDGAEFRANSYTANGQYQQDVTALKDGGYVVVWGSDSGQDTSGWGIYGQRYDASGQAVGGEFRVNYTVSGTQYQPAVAPLVNGGFVVSWSDGDEIWLQQYDSSGHKVDSQQSVNADGNYGYSSTPDLVSTPDGGFIVTYGGYNYGNSSYDVFLQRFSNTAPNIQDVSVVGPEDANIILTDELFAAGFFDAEGQALAAIKVVTLPASGILKLDGVNVTPGQIISVADLAANKLSYLGNLNFNGPDQFRWTGSDGNVFAINSVFTNITVNNVNDGPALEAGVDGTAQEGTYFTRGITLGDPDTLDTHLVTVSWLGSGGQTGSYQFSTSADAPSIGLTLPDDGTYTVNVTANDQQGQPNSIETDSFQVVVSNVAPTIDLSGNNTVEQGQVYTLLLANPYDPGADTVSEYRINWGDGMAVEVIPVASLPASRNVTHTFASAGAPSISVALVDEDGTHANAGNKAIVVAPPSEVIVVDAGADIAANEGAYFGRTITFTDPADQDPAGRDISVDWGDGSAVENYRINTAATSFNINHAFADNRVTPYTVTVTVNDDGFQQAADSFDVTVNDVAPTLGLSGNGSAAEGSVYTLTLGSVNDPGADTVSQYVVHWGDGNTQSFLPAELLANRQVQHVYNDGDVSGTSRTITVDLVNEDGTFLVAGSHGVTVTNVPPSVPVSGADSSDEGASYVLTVGTVVDPGVDTPTLYRIDWGDGTPSNDYTPAEYATLLVAGGTVNHVFADAGSSGVVRTVSMQVWDEDGIHTAASKAITVNNVAPTIALDGAASVNEGASYTLTLGAISDPGTDSVSSYVVHWGDGLSDTYASAGEVSHVYADGLATPTINVDLVDEDGTHSNAGSKAITVNNVAPTIALGGAASVNEGASYTLTMGVISDPGTDSVSSYVVHWGDGLSDTYASAGEVSHVYADGLATPTINVDLVDEDGTYSNAGSKAITVNNVAPTIALGGAASVNEGASYTLTLGAISDPGTDSVSSYVVHWGDGLSDAYTSAGEVSHVYADGLATPTINVDLVDEDGTHSNAGSKAITVNNVAPDLSATGAATGIAGVLYTLTLSDYVDPGQDAPLGDGIGIDWGDGSGIQQINALGDVTHTFASAGDYSIRVSLTDDDGHFDNVAEVSTTIGAASANVAIAAQADGVANEGDTFTRIIAFSDGEDSHGDGWEYTVNWSDGVTQSGTTTEQQFVLSRAFADGPASATASITVSDTGGADSDTVGFGVTVNNVAPTIALGGAASVNEGASYTLTLGAISDPGTDSVSSYVVHWGDGLSDTYASAGEVSHVYADGLTTPTINVDLVDEDGTHSNAGSKAITVNNVAPDLSATGAATGIAGVLYTLTLADYVDPGQDALLADGIGIDWGDGSGIQTVNALGEVTHTFASSGSFSIQVSMTDEDGTFANVASVDTQISAASANVAIAAQADGVANEGDTFTRIIAFSDGEDSNGDGWEYTVNWSDGVTQSGTTTEQQFVLSRAFADGPASATASITVSDTGGADSDTAGFGVTVNNVAPTIALGGAASVNEGASYTLTLGAISDPGTDSVSSYVVHWGDGLSDTYASAGEVSHVYADGLTTPTINVDLVDEDGTYSNAASKAITVNNVAPDLSAAGAATGIAGVLYTLTLSDYVDPGQDALVADGIGIDWGDGSGIQTVNALGDVTHTFASGGDYSIRVSLTDDDGHFDNVAEVSTTIGAAATGVAIVAQADGVANEGDTFTRTIAFSDGEDSHGDGWTYTANWSDGVTQSGTTTEQQFVLSRAFADGPASATASITVSDVGGADSDTADFKVDVADVAPTIALGGADRVKEGSFYTLNLGKLTDPGADTVAGYVVHWGDGLSDSYTSGGDVTHLYGKVDGDLARTITVDLADEDGSHTAVASKEITVSNVIYLGNAMGAVTLLNQYAWAPFWTDGNVRISHKANSADAGEAWSDVSLHPFSASTLAGGDLYGGDLGVSGQNQASSSVRQEIQGAESLRFDLKDPANTVTLNLSQFFQDDDANLFNYNEAGRLQVLDKAGNVLDEVTFAADGSSGKQMVTLTLDPQEHPGGFSSVVLNAGAYDEPDHFVFGAYVNDAGEAQDPYSNAGKLHGSDFLVHDIELAVPLIGLPLDHGF</sequence>
<dbReference type="InterPro" id="IPR013783">
    <property type="entry name" value="Ig-like_fold"/>
</dbReference>
<dbReference type="InterPro" id="IPR022409">
    <property type="entry name" value="PKD/Chitinase_dom"/>
</dbReference>
<evidence type="ECO:0000259" key="2">
    <source>
        <dbReference type="PROSITE" id="PS50093"/>
    </source>
</evidence>
<feature type="compositionally biased region" description="Low complexity" evidence="1">
    <location>
        <begin position="521"/>
        <end position="535"/>
    </location>
</feature>
<evidence type="ECO:0000313" key="4">
    <source>
        <dbReference type="Proteomes" id="UP000706151"/>
    </source>
</evidence>
<name>A0A935TD89_9PROT</name>